<keyword evidence="3" id="KW-1185">Reference proteome</keyword>
<organism evidence="2 3">
    <name type="scientific">Arthrobacter terrae</name>
    <dbReference type="NCBI Taxonomy" id="2935737"/>
    <lineage>
        <taxon>Bacteria</taxon>
        <taxon>Bacillati</taxon>
        <taxon>Actinomycetota</taxon>
        <taxon>Actinomycetes</taxon>
        <taxon>Micrococcales</taxon>
        <taxon>Micrococcaceae</taxon>
        <taxon>Arthrobacter</taxon>
    </lineage>
</organism>
<dbReference type="InterPro" id="IPR019060">
    <property type="entry name" value="DUF2382"/>
</dbReference>
<dbReference type="EMBL" id="JADNYM010000017">
    <property type="protein sequence ID" value="MBG0740449.1"/>
    <property type="molecule type" value="Genomic_DNA"/>
</dbReference>
<gene>
    <name evidence="2" type="ORF">IV500_13765</name>
</gene>
<protein>
    <submittedName>
        <fullName evidence="2">YsnF/AvaK domain-containing protein</fullName>
    </submittedName>
</protein>
<evidence type="ECO:0000313" key="2">
    <source>
        <dbReference type="EMBL" id="MBG0740449.1"/>
    </source>
</evidence>
<dbReference type="Proteomes" id="UP000655366">
    <property type="component" value="Unassembled WGS sequence"/>
</dbReference>
<dbReference type="AlphaFoldDB" id="A0A931CS51"/>
<comment type="caution">
    <text evidence="2">The sequence shown here is derived from an EMBL/GenBank/DDBJ whole genome shotgun (WGS) entry which is preliminary data.</text>
</comment>
<sequence length="133" mass="15154">MSDGFASGAEDSMIRSEERVRVDTGTYETGKVRLGKYIVTEEVTLTVPVSHEEFRLEHEPIPAGNHTQTPEDAVLNEEEYDIVLHAERPVVRMETIPVERIKVRKVIVTGEQDITEEVRKERIEVDLTENNHG</sequence>
<dbReference type="Pfam" id="PF09557">
    <property type="entry name" value="DUF2382"/>
    <property type="match status" value="1"/>
</dbReference>
<feature type="domain" description="DUF2382" evidence="1">
    <location>
        <begin position="13"/>
        <end position="125"/>
    </location>
</feature>
<dbReference type="RefSeq" id="WP_196397380.1">
    <property type="nucleotide sequence ID" value="NZ_JADNYM010000017.1"/>
</dbReference>
<proteinExistence type="predicted"/>
<dbReference type="PANTHER" id="PTHR38463:SF1">
    <property type="entry name" value="STRESS RESPONSE PROTEIN YSNF"/>
    <property type="match status" value="1"/>
</dbReference>
<evidence type="ECO:0000313" key="3">
    <source>
        <dbReference type="Proteomes" id="UP000655366"/>
    </source>
</evidence>
<name>A0A931CS51_9MICC</name>
<dbReference type="PANTHER" id="PTHR38463">
    <property type="entry name" value="STRESS RESPONSE PROTEIN YSNF"/>
    <property type="match status" value="1"/>
</dbReference>
<dbReference type="InterPro" id="IPR052967">
    <property type="entry name" value="Stress_Response_Assoc"/>
</dbReference>
<accession>A0A931CS51</accession>
<evidence type="ECO:0000259" key="1">
    <source>
        <dbReference type="Pfam" id="PF09557"/>
    </source>
</evidence>
<reference evidence="2 3" key="1">
    <citation type="submission" date="2020-11" db="EMBL/GenBank/DDBJ databases">
        <title>Arthrobacter antarcticus sp. nov., isolated from Antarctic Soil.</title>
        <authorList>
            <person name="Li J."/>
        </authorList>
    </citation>
    <scope>NUCLEOTIDE SEQUENCE [LARGE SCALE GENOMIC DNA]</scope>
    <source>
        <strain evidence="2 3">Z1-20</strain>
    </source>
</reference>